<gene>
    <name evidence="1" type="ORF">Tco_0680105</name>
</gene>
<comment type="caution">
    <text evidence="1">The sequence shown here is derived from an EMBL/GenBank/DDBJ whole genome shotgun (WGS) entry which is preliminary data.</text>
</comment>
<dbReference type="EMBL" id="BQNB010009585">
    <property type="protein sequence ID" value="GJS65541.1"/>
    <property type="molecule type" value="Genomic_DNA"/>
</dbReference>
<reference evidence="1" key="1">
    <citation type="journal article" date="2022" name="Int. J. Mol. Sci.">
        <title>Draft Genome of Tanacetum Coccineum: Genomic Comparison of Closely Related Tanacetum-Family Plants.</title>
        <authorList>
            <person name="Yamashiro T."/>
            <person name="Shiraishi A."/>
            <person name="Nakayama K."/>
            <person name="Satake H."/>
        </authorList>
    </citation>
    <scope>NUCLEOTIDE SEQUENCE</scope>
</reference>
<accession>A0ABQ4XKJ1</accession>
<reference evidence="1" key="2">
    <citation type="submission" date="2022-01" db="EMBL/GenBank/DDBJ databases">
        <authorList>
            <person name="Yamashiro T."/>
            <person name="Shiraishi A."/>
            <person name="Satake H."/>
            <person name="Nakayama K."/>
        </authorList>
    </citation>
    <scope>NUCLEOTIDE SEQUENCE</scope>
</reference>
<name>A0ABQ4XKJ1_9ASTR</name>
<dbReference type="Proteomes" id="UP001151760">
    <property type="component" value="Unassembled WGS sequence"/>
</dbReference>
<organism evidence="1 2">
    <name type="scientific">Tanacetum coccineum</name>
    <dbReference type="NCBI Taxonomy" id="301880"/>
    <lineage>
        <taxon>Eukaryota</taxon>
        <taxon>Viridiplantae</taxon>
        <taxon>Streptophyta</taxon>
        <taxon>Embryophyta</taxon>
        <taxon>Tracheophyta</taxon>
        <taxon>Spermatophyta</taxon>
        <taxon>Magnoliopsida</taxon>
        <taxon>eudicotyledons</taxon>
        <taxon>Gunneridae</taxon>
        <taxon>Pentapetalae</taxon>
        <taxon>asterids</taxon>
        <taxon>campanulids</taxon>
        <taxon>Asterales</taxon>
        <taxon>Asteraceae</taxon>
        <taxon>Asteroideae</taxon>
        <taxon>Anthemideae</taxon>
        <taxon>Anthemidinae</taxon>
        <taxon>Tanacetum</taxon>
    </lineage>
</organism>
<sequence>MGIGTLEDVGHEYMETFLGCCERVLAEDGLFVLKGRSHCCNIHEMCLYKKVGARRVIVCEEEEESEDEDEVSIDSTHYTKRTNVLNSSLILGSIPNQMFESLKETYDGVVRIP</sequence>
<evidence type="ECO:0000313" key="1">
    <source>
        <dbReference type="EMBL" id="GJS65541.1"/>
    </source>
</evidence>
<evidence type="ECO:0000313" key="2">
    <source>
        <dbReference type="Proteomes" id="UP001151760"/>
    </source>
</evidence>
<protein>
    <submittedName>
        <fullName evidence="1">Uncharacterized protein</fullName>
    </submittedName>
</protein>
<keyword evidence="2" id="KW-1185">Reference proteome</keyword>
<proteinExistence type="predicted"/>